<keyword evidence="2" id="KW-1185">Reference proteome</keyword>
<gene>
    <name evidence="1" type="ORF">GXW79_06450</name>
</gene>
<comment type="caution">
    <text evidence="1">The sequence shown here is derived from an EMBL/GenBank/DDBJ whole genome shotgun (WGS) entry which is preliminary data.</text>
</comment>
<proteinExistence type="predicted"/>
<reference evidence="1" key="1">
    <citation type="submission" date="2020-01" db="EMBL/GenBank/DDBJ databases">
        <authorList>
            <person name="Rat A."/>
        </authorList>
    </citation>
    <scope>NUCLEOTIDE SEQUENCE</scope>
    <source>
        <strain evidence="1">LMG 28251</strain>
    </source>
</reference>
<dbReference type="Proteomes" id="UP001196068">
    <property type="component" value="Unassembled WGS sequence"/>
</dbReference>
<protein>
    <submittedName>
        <fullName evidence="1">Uncharacterized protein</fullName>
    </submittedName>
</protein>
<accession>A0AAF1JVN6</accession>
<sequence length="215" mass="23107">MPQLGLPRIVGTYTNQLTVRLFIASGNVNSDLQFVKASVSRAREILAPYNIGLAVIPAGGMSDKEDIGVFSHNGPLFVDAADAYGRDGTSAPGAMTARTEVGRLISQVPRPPVIVLFGNSTSTRARGYTVENSGYDSFCAISLAGSQSKVTMLHEIGHCANLQHYMACRDITDRTTQDDRDVMAEVTDAKADLRDKFSGMELGLLRGASFMSQLD</sequence>
<dbReference type="AlphaFoldDB" id="A0AAF1JVN6"/>
<name>A0AAF1JVN6_9PROT</name>
<evidence type="ECO:0000313" key="1">
    <source>
        <dbReference type="EMBL" id="MBR0654715.1"/>
    </source>
</evidence>
<dbReference type="RefSeq" id="WP_211873536.1">
    <property type="nucleotide sequence ID" value="NZ_JAAEDH010000005.1"/>
</dbReference>
<evidence type="ECO:0000313" key="2">
    <source>
        <dbReference type="Proteomes" id="UP001196068"/>
    </source>
</evidence>
<organism evidence="1 2">
    <name type="scientific">Plastoroseomonas arctica</name>
    <dbReference type="NCBI Taxonomy" id="1509237"/>
    <lineage>
        <taxon>Bacteria</taxon>
        <taxon>Pseudomonadati</taxon>
        <taxon>Pseudomonadota</taxon>
        <taxon>Alphaproteobacteria</taxon>
        <taxon>Acetobacterales</taxon>
        <taxon>Acetobacteraceae</taxon>
        <taxon>Plastoroseomonas</taxon>
    </lineage>
</organism>
<reference evidence="1" key="2">
    <citation type="journal article" date="2021" name="Syst. Appl. Microbiol.">
        <title>Roseomonas hellenica sp. nov., isolated from roots of wild-growing Alkanna tinctoria.</title>
        <authorList>
            <person name="Rat A."/>
            <person name="Naranjo H.D."/>
            <person name="Lebbe L."/>
            <person name="Cnockaert M."/>
            <person name="Krigas N."/>
            <person name="Grigoriadou K."/>
            <person name="Maloupa E."/>
            <person name="Willems A."/>
        </authorList>
    </citation>
    <scope>NUCLEOTIDE SEQUENCE</scope>
    <source>
        <strain evidence="1">LMG 28251</strain>
    </source>
</reference>
<dbReference type="EMBL" id="JAAEDH010000005">
    <property type="protein sequence ID" value="MBR0654715.1"/>
    <property type="molecule type" value="Genomic_DNA"/>
</dbReference>